<organism evidence="2">
    <name type="scientific">Cuerna arida</name>
    <dbReference type="NCBI Taxonomy" id="1464854"/>
    <lineage>
        <taxon>Eukaryota</taxon>
        <taxon>Metazoa</taxon>
        <taxon>Ecdysozoa</taxon>
        <taxon>Arthropoda</taxon>
        <taxon>Hexapoda</taxon>
        <taxon>Insecta</taxon>
        <taxon>Pterygota</taxon>
        <taxon>Neoptera</taxon>
        <taxon>Paraneoptera</taxon>
        <taxon>Hemiptera</taxon>
        <taxon>Auchenorrhyncha</taxon>
        <taxon>Membracoidea</taxon>
        <taxon>Cicadellidae</taxon>
        <taxon>Cicadellinae</taxon>
        <taxon>Proconiini</taxon>
        <taxon>Cuerna</taxon>
    </lineage>
</organism>
<sequence>MDLGDNNEDLLSKGCNEANLRRLLKESNAIQLVNEPTRVTATSSTLLDHITVDRSVEVERAGVIDAAGIRDHRGVNIMDHKFIYCCIKVKKEKKGQKIITYMDFSKFNPESAIEAVAEIDWDRAMHIDGVDNIEHFITTHIKRVFDSHASIVCKRVTKKRAL</sequence>
<reference evidence="2" key="1">
    <citation type="submission" date="2015-11" db="EMBL/GenBank/DDBJ databases">
        <title>De novo transcriptome assembly of four potential Pierce s Disease insect vectors from Arizona vineyards.</title>
        <authorList>
            <person name="Tassone E.E."/>
        </authorList>
    </citation>
    <scope>NUCLEOTIDE SEQUENCE</scope>
</reference>
<gene>
    <name evidence="2" type="ORF">g.24031</name>
    <name evidence="1" type="ORF">g.24033</name>
</gene>
<evidence type="ECO:0008006" key="3">
    <source>
        <dbReference type="Google" id="ProtNLM"/>
    </source>
</evidence>
<name>A0A1B6GI71_9HEMI</name>
<accession>A0A1B6GI71</accession>
<evidence type="ECO:0000313" key="2">
    <source>
        <dbReference type="EMBL" id="JAS62003.1"/>
    </source>
</evidence>
<dbReference type="EMBL" id="GECZ01023339">
    <property type="protein sequence ID" value="JAS46430.1"/>
    <property type="molecule type" value="Transcribed_RNA"/>
</dbReference>
<proteinExistence type="predicted"/>
<protein>
    <recommendedName>
        <fullName evidence="3">Endonuclease/exonuclease/phosphatase domain-containing protein</fullName>
    </recommendedName>
</protein>
<dbReference type="AlphaFoldDB" id="A0A1B6GI71"/>
<evidence type="ECO:0000313" key="1">
    <source>
        <dbReference type="EMBL" id="JAS46430.1"/>
    </source>
</evidence>
<dbReference type="EMBL" id="GECZ01007766">
    <property type="protein sequence ID" value="JAS62003.1"/>
    <property type="molecule type" value="Transcribed_RNA"/>
</dbReference>